<evidence type="ECO:0000256" key="2">
    <source>
        <dbReference type="SAM" id="Coils"/>
    </source>
</evidence>
<keyword evidence="5" id="KW-1185">Reference proteome</keyword>
<feature type="domain" description="HTH merR-type" evidence="3">
    <location>
        <begin position="1"/>
        <end position="69"/>
    </location>
</feature>
<dbReference type="Gene3D" id="1.10.1660.10">
    <property type="match status" value="1"/>
</dbReference>
<dbReference type="Proteomes" id="UP000595278">
    <property type="component" value="Chromosome"/>
</dbReference>
<dbReference type="PANTHER" id="PTHR30204">
    <property type="entry name" value="REDOX-CYCLING DRUG-SENSING TRANSCRIPTIONAL ACTIVATOR SOXR"/>
    <property type="match status" value="1"/>
</dbReference>
<evidence type="ECO:0000313" key="4">
    <source>
        <dbReference type="EMBL" id="QQP85792.1"/>
    </source>
</evidence>
<evidence type="ECO:0000313" key="5">
    <source>
        <dbReference type="Proteomes" id="UP000595278"/>
    </source>
</evidence>
<name>A0A974RX37_9GAMM</name>
<dbReference type="CDD" id="cd04784">
    <property type="entry name" value="HTH_CadR-PbrR"/>
    <property type="match status" value="1"/>
</dbReference>
<protein>
    <submittedName>
        <fullName evidence="4">Cd(II)/Pb(II)-responsive transcriptional regulator</fullName>
    </submittedName>
</protein>
<dbReference type="InterPro" id="IPR000551">
    <property type="entry name" value="MerR-type_HTH_dom"/>
</dbReference>
<dbReference type="PRINTS" id="PR00040">
    <property type="entry name" value="HTHMERR"/>
</dbReference>
<dbReference type="RefSeq" id="WP_201092829.1">
    <property type="nucleotide sequence ID" value="NZ_CP067393.1"/>
</dbReference>
<dbReference type="PROSITE" id="PS50937">
    <property type="entry name" value="HTH_MERR_2"/>
    <property type="match status" value="1"/>
</dbReference>
<organism evidence="4 5">
    <name type="scientific">Entomomonas asaccharolytica</name>
    <dbReference type="NCBI Taxonomy" id="2785331"/>
    <lineage>
        <taxon>Bacteria</taxon>
        <taxon>Pseudomonadati</taxon>
        <taxon>Pseudomonadota</taxon>
        <taxon>Gammaproteobacteria</taxon>
        <taxon>Pseudomonadales</taxon>
        <taxon>Pseudomonadaceae</taxon>
        <taxon>Entomomonas</taxon>
    </lineage>
</organism>
<dbReference type="PANTHER" id="PTHR30204:SF92">
    <property type="entry name" value="HTH-TYPE TRANSCRIPTIONAL REGULATOR ZNTR"/>
    <property type="match status" value="1"/>
</dbReference>
<dbReference type="GO" id="GO:0046872">
    <property type="term" value="F:metal ion binding"/>
    <property type="evidence" value="ECO:0007669"/>
    <property type="project" value="InterPro"/>
</dbReference>
<dbReference type="InterPro" id="IPR009061">
    <property type="entry name" value="DNA-bd_dom_put_sf"/>
</dbReference>
<dbReference type="Pfam" id="PF13411">
    <property type="entry name" value="MerR_1"/>
    <property type="match status" value="1"/>
</dbReference>
<evidence type="ECO:0000259" key="3">
    <source>
        <dbReference type="PROSITE" id="PS50937"/>
    </source>
</evidence>
<accession>A0A974RX37</accession>
<sequence length="142" mass="16669">MRIGELAKAANCTVETIRYYEQQGLLPEPYRTQNNYRVYNKDHLDRLKFIRNCRNLDMAHDEIRELLKLANDTDENCTAVANLLEQHIQHVNQRLKELQELQQQLVDLHNRCQGNRPANHCNIVQELTEMDIPANSHKTHLG</sequence>
<keyword evidence="2" id="KW-0175">Coiled coil</keyword>
<dbReference type="EMBL" id="CP067393">
    <property type="protein sequence ID" value="QQP85792.1"/>
    <property type="molecule type" value="Genomic_DNA"/>
</dbReference>
<dbReference type="SMART" id="SM00422">
    <property type="entry name" value="HTH_MERR"/>
    <property type="match status" value="1"/>
</dbReference>
<feature type="coiled-coil region" evidence="2">
    <location>
        <begin position="81"/>
        <end position="111"/>
    </location>
</feature>
<dbReference type="NCBIfam" id="TIGR02047">
    <property type="entry name" value="CadR-PbrR"/>
    <property type="match status" value="1"/>
</dbReference>
<dbReference type="AlphaFoldDB" id="A0A974RX37"/>
<dbReference type="GO" id="GO:0003700">
    <property type="term" value="F:DNA-binding transcription factor activity"/>
    <property type="evidence" value="ECO:0007669"/>
    <property type="project" value="InterPro"/>
</dbReference>
<dbReference type="InterPro" id="IPR011791">
    <property type="entry name" value="CadR-PbrR"/>
</dbReference>
<proteinExistence type="predicted"/>
<dbReference type="GO" id="GO:0045893">
    <property type="term" value="P:positive regulation of DNA-templated transcription"/>
    <property type="evidence" value="ECO:0007669"/>
    <property type="project" value="InterPro"/>
</dbReference>
<dbReference type="PROSITE" id="PS00552">
    <property type="entry name" value="HTH_MERR_1"/>
    <property type="match status" value="1"/>
</dbReference>
<dbReference type="SUPFAM" id="SSF46955">
    <property type="entry name" value="Putative DNA-binding domain"/>
    <property type="match status" value="1"/>
</dbReference>
<keyword evidence="1" id="KW-0238">DNA-binding</keyword>
<evidence type="ECO:0000256" key="1">
    <source>
        <dbReference type="ARBA" id="ARBA00023125"/>
    </source>
</evidence>
<dbReference type="KEGG" id="eaz:JHT90_00575"/>
<gene>
    <name evidence="4" type="primary">cadR</name>
    <name evidence="4" type="ORF">JHT90_00575</name>
</gene>
<dbReference type="GO" id="GO:0003677">
    <property type="term" value="F:DNA binding"/>
    <property type="evidence" value="ECO:0007669"/>
    <property type="project" value="UniProtKB-KW"/>
</dbReference>
<reference evidence="4 5" key="1">
    <citation type="submission" date="2021-01" db="EMBL/GenBank/DDBJ databases">
        <title>Entomomonas sp. F2A isolated from a house cricket (Acheta domesticus).</title>
        <authorList>
            <person name="Spergser J."/>
            <person name="Busse H.-J."/>
        </authorList>
    </citation>
    <scope>NUCLEOTIDE SEQUENCE [LARGE SCALE GENOMIC DNA]</scope>
    <source>
        <strain evidence="4 5">F2A</strain>
    </source>
</reference>
<dbReference type="InterPro" id="IPR047057">
    <property type="entry name" value="MerR_fam"/>
</dbReference>